<evidence type="ECO:0000313" key="1">
    <source>
        <dbReference type="EMBL" id="KAL0449630.1"/>
    </source>
</evidence>
<comment type="caution">
    <text evidence="1">The sequence shown here is derived from an EMBL/GenBank/DDBJ whole genome shotgun (WGS) entry which is preliminary data.</text>
</comment>
<reference evidence="1" key="1">
    <citation type="submission" date="2020-06" db="EMBL/GenBank/DDBJ databases">
        <authorList>
            <person name="Li T."/>
            <person name="Hu X."/>
            <person name="Zhang T."/>
            <person name="Song X."/>
            <person name="Zhang H."/>
            <person name="Dai N."/>
            <person name="Sheng W."/>
            <person name="Hou X."/>
            <person name="Wei L."/>
        </authorList>
    </citation>
    <scope>NUCLEOTIDE SEQUENCE</scope>
    <source>
        <strain evidence="1">KEN1</strain>
        <tissue evidence="1">Leaf</tissue>
    </source>
</reference>
<accession>A0AAW2X812</accession>
<reference evidence="1" key="2">
    <citation type="journal article" date="2024" name="Plant">
        <title>Genomic evolution and insights into agronomic trait innovations of Sesamum species.</title>
        <authorList>
            <person name="Miao H."/>
            <person name="Wang L."/>
            <person name="Qu L."/>
            <person name="Liu H."/>
            <person name="Sun Y."/>
            <person name="Le M."/>
            <person name="Wang Q."/>
            <person name="Wei S."/>
            <person name="Zheng Y."/>
            <person name="Lin W."/>
            <person name="Duan Y."/>
            <person name="Cao H."/>
            <person name="Xiong S."/>
            <person name="Wang X."/>
            <person name="Wei L."/>
            <person name="Li C."/>
            <person name="Ma Q."/>
            <person name="Ju M."/>
            <person name="Zhao R."/>
            <person name="Li G."/>
            <person name="Mu C."/>
            <person name="Tian Q."/>
            <person name="Mei H."/>
            <person name="Zhang T."/>
            <person name="Gao T."/>
            <person name="Zhang H."/>
        </authorList>
    </citation>
    <scope>NUCLEOTIDE SEQUENCE</scope>
    <source>
        <strain evidence="1">KEN1</strain>
    </source>
</reference>
<dbReference type="AlphaFoldDB" id="A0AAW2X812"/>
<proteinExistence type="predicted"/>
<protein>
    <submittedName>
        <fullName evidence="1">Uncharacterized protein</fullName>
    </submittedName>
</protein>
<name>A0AAW2X812_9LAMI</name>
<organism evidence="1">
    <name type="scientific">Sesamum latifolium</name>
    <dbReference type="NCBI Taxonomy" id="2727402"/>
    <lineage>
        <taxon>Eukaryota</taxon>
        <taxon>Viridiplantae</taxon>
        <taxon>Streptophyta</taxon>
        <taxon>Embryophyta</taxon>
        <taxon>Tracheophyta</taxon>
        <taxon>Spermatophyta</taxon>
        <taxon>Magnoliopsida</taxon>
        <taxon>eudicotyledons</taxon>
        <taxon>Gunneridae</taxon>
        <taxon>Pentapetalae</taxon>
        <taxon>asterids</taxon>
        <taxon>lamiids</taxon>
        <taxon>Lamiales</taxon>
        <taxon>Pedaliaceae</taxon>
        <taxon>Sesamum</taxon>
    </lineage>
</organism>
<sequence>MQELAQPQAGSSVSVVPPGISIGSGCSSLFPQHKCPVLPSQKMSREFPLVHEVTHVLQG</sequence>
<gene>
    <name evidence="1" type="ORF">Slati_1519400</name>
</gene>
<dbReference type="EMBL" id="JACGWN010000005">
    <property type="protein sequence ID" value="KAL0449630.1"/>
    <property type="molecule type" value="Genomic_DNA"/>
</dbReference>